<dbReference type="PANTHER" id="PTHR43029:SF10">
    <property type="entry name" value="AMMONIUM TRANSPORTER MEP2"/>
    <property type="match status" value="1"/>
</dbReference>
<dbReference type="Pfam" id="PF00909">
    <property type="entry name" value="Ammonium_transp"/>
    <property type="match status" value="1"/>
</dbReference>
<evidence type="ECO:0000259" key="10">
    <source>
        <dbReference type="Pfam" id="PF00909"/>
    </source>
</evidence>
<accession>A0ABW1VD48</accession>
<feature type="transmembrane region" description="Helical" evidence="9">
    <location>
        <begin position="354"/>
        <end position="374"/>
    </location>
</feature>
<keyword evidence="3 9" id="KW-0813">Transport</keyword>
<comment type="subcellular location">
    <subcellularLocation>
        <location evidence="9">Cell membrane</location>
        <topology evidence="9">Multi-pass membrane protein</topology>
    </subcellularLocation>
    <subcellularLocation>
        <location evidence="1">Membrane</location>
        <topology evidence="1">Multi-pass membrane protein</topology>
    </subcellularLocation>
</comment>
<evidence type="ECO:0000256" key="2">
    <source>
        <dbReference type="ARBA" id="ARBA00005887"/>
    </source>
</evidence>
<dbReference type="EMBL" id="JBHSTP010000001">
    <property type="protein sequence ID" value="MFC6355385.1"/>
    <property type="molecule type" value="Genomic_DNA"/>
</dbReference>
<organism evidence="11 12">
    <name type="scientific">Luethyella okanaganae</name>
    <dbReference type="NCBI Taxonomy" id="69372"/>
    <lineage>
        <taxon>Bacteria</taxon>
        <taxon>Bacillati</taxon>
        <taxon>Actinomycetota</taxon>
        <taxon>Actinomycetes</taxon>
        <taxon>Micrococcales</taxon>
        <taxon>Microbacteriaceae</taxon>
        <taxon>Luethyella</taxon>
    </lineage>
</organism>
<name>A0ABW1VD48_9MICO</name>
<keyword evidence="6 9" id="KW-0472">Membrane</keyword>
<gene>
    <name evidence="11" type="ORF">ACFQB0_04595</name>
</gene>
<comment type="similarity">
    <text evidence="2 9">Belongs to the ammonia transporter channel (TC 1.A.11.2) family.</text>
</comment>
<proteinExistence type="inferred from homology"/>
<evidence type="ECO:0000256" key="8">
    <source>
        <dbReference type="ARBA" id="ARBA00050025"/>
    </source>
</evidence>
<feature type="transmembrane region" description="Helical" evidence="9">
    <location>
        <begin position="42"/>
        <end position="74"/>
    </location>
</feature>
<evidence type="ECO:0000256" key="3">
    <source>
        <dbReference type="ARBA" id="ARBA00022448"/>
    </source>
</evidence>
<dbReference type="SUPFAM" id="SSF111352">
    <property type="entry name" value="Ammonium transporter"/>
    <property type="match status" value="1"/>
</dbReference>
<evidence type="ECO:0000256" key="7">
    <source>
        <dbReference type="ARBA" id="ARBA00023177"/>
    </source>
</evidence>
<feature type="transmembrane region" description="Helical" evidence="9">
    <location>
        <begin position="258"/>
        <end position="279"/>
    </location>
</feature>
<dbReference type="InterPro" id="IPR018047">
    <property type="entry name" value="Ammonium_transpt_CS"/>
</dbReference>
<dbReference type="PROSITE" id="PS01219">
    <property type="entry name" value="AMMONIUM_TRANSP"/>
    <property type="match status" value="1"/>
</dbReference>
<dbReference type="RefSeq" id="WP_386728137.1">
    <property type="nucleotide sequence ID" value="NZ_JBHSTP010000001.1"/>
</dbReference>
<reference evidence="12" key="1">
    <citation type="journal article" date="2019" name="Int. J. Syst. Evol. Microbiol.">
        <title>The Global Catalogue of Microorganisms (GCM) 10K type strain sequencing project: providing services to taxonomists for standard genome sequencing and annotation.</title>
        <authorList>
            <consortium name="The Broad Institute Genomics Platform"/>
            <consortium name="The Broad Institute Genome Sequencing Center for Infectious Disease"/>
            <person name="Wu L."/>
            <person name="Ma J."/>
        </authorList>
    </citation>
    <scope>NUCLEOTIDE SEQUENCE [LARGE SCALE GENOMIC DNA]</scope>
    <source>
        <strain evidence="12">CCUG 43304</strain>
    </source>
</reference>
<dbReference type="Proteomes" id="UP001596306">
    <property type="component" value="Unassembled WGS sequence"/>
</dbReference>
<feature type="transmembrane region" description="Helical" evidence="9">
    <location>
        <begin position="168"/>
        <end position="187"/>
    </location>
</feature>
<keyword evidence="4 9" id="KW-0812">Transmembrane</keyword>
<keyword evidence="5 9" id="KW-1133">Transmembrane helix</keyword>
<feature type="transmembrane region" description="Helical" evidence="9">
    <location>
        <begin position="285"/>
        <end position="304"/>
    </location>
</feature>
<feature type="transmembrane region" description="Helical" evidence="9">
    <location>
        <begin position="94"/>
        <end position="115"/>
    </location>
</feature>
<protein>
    <recommendedName>
        <fullName evidence="8 9">Ammonium transporter</fullName>
    </recommendedName>
</protein>
<feature type="domain" description="Ammonium transporter AmtB-like" evidence="10">
    <location>
        <begin position="7"/>
        <end position="381"/>
    </location>
</feature>
<feature type="transmembrane region" description="Helical" evidence="9">
    <location>
        <begin position="229"/>
        <end position="251"/>
    </location>
</feature>
<evidence type="ECO:0000256" key="4">
    <source>
        <dbReference type="ARBA" id="ARBA00022692"/>
    </source>
</evidence>
<evidence type="ECO:0000256" key="5">
    <source>
        <dbReference type="ARBA" id="ARBA00022989"/>
    </source>
</evidence>
<evidence type="ECO:0000256" key="9">
    <source>
        <dbReference type="RuleBase" id="RU362002"/>
    </source>
</evidence>
<dbReference type="PANTHER" id="PTHR43029">
    <property type="entry name" value="AMMONIUM TRANSPORTER MEP2"/>
    <property type="match status" value="1"/>
</dbReference>
<evidence type="ECO:0000256" key="6">
    <source>
        <dbReference type="ARBA" id="ARBA00023136"/>
    </source>
</evidence>
<evidence type="ECO:0000313" key="12">
    <source>
        <dbReference type="Proteomes" id="UP001596306"/>
    </source>
</evidence>
<dbReference type="Gene3D" id="1.10.3430.10">
    <property type="entry name" value="Ammonium transporter AmtB like domains"/>
    <property type="match status" value="1"/>
</dbReference>
<feature type="transmembrane region" description="Helical" evidence="9">
    <location>
        <begin position="199"/>
        <end position="217"/>
    </location>
</feature>
<dbReference type="InterPro" id="IPR001905">
    <property type="entry name" value="Ammonium_transpt"/>
</dbReference>
<dbReference type="InterPro" id="IPR024041">
    <property type="entry name" value="NH4_transpt_AmtB-like_dom"/>
</dbReference>
<evidence type="ECO:0000313" key="11">
    <source>
        <dbReference type="EMBL" id="MFC6355385.1"/>
    </source>
</evidence>
<keyword evidence="12" id="KW-1185">Reference proteome</keyword>
<sequence length="390" mass="39972">MDQGNTAFVLICAALVLLMTPGLAFFYGGLVKAKSVVSMMMMSFGALAIVAVLWVLYGYAIVFGDGGVVGWFGWDPSLFGLDGLLPDSAKPAGTSPAIAFAAFQAMFAIVTVALVSGAIADRARFGAWMIFAGVWATLVYLPVAYWVFNLDDGWLVAGLGVYDFAGGLVVHINAGAAALALAFVFGSRTDRREDVSKPHAVPFVLLGASLLWFGWFGLNAGSETVADGIAALVFINTVAAPAAAVLAWLVVEKINHGGATAVGAASGAVAGLVAITPAGNMLTPFWAIVLGFVAGAACAIVVTVTSGHRAGGAREVVGIHLVGGLVGTLFIGLLGTDVGGLITGDWTQLGKQALGAAIVLVYSFTVTLLIGFTIEKTMGFRGRGDGDVFD</sequence>
<keyword evidence="7 9" id="KW-0924">Ammonia transport</keyword>
<feature type="transmembrane region" description="Helical" evidence="9">
    <location>
        <begin position="127"/>
        <end position="148"/>
    </location>
</feature>
<feature type="transmembrane region" description="Helical" evidence="9">
    <location>
        <begin position="6"/>
        <end position="30"/>
    </location>
</feature>
<dbReference type="InterPro" id="IPR029020">
    <property type="entry name" value="Ammonium/urea_transptr"/>
</dbReference>
<comment type="caution">
    <text evidence="11">The sequence shown here is derived from an EMBL/GenBank/DDBJ whole genome shotgun (WGS) entry which is preliminary data.</text>
</comment>
<feature type="transmembrane region" description="Helical" evidence="9">
    <location>
        <begin position="316"/>
        <end position="334"/>
    </location>
</feature>
<dbReference type="NCBIfam" id="TIGR00836">
    <property type="entry name" value="amt"/>
    <property type="match status" value="1"/>
</dbReference>
<evidence type="ECO:0000256" key="1">
    <source>
        <dbReference type="ARBA" id="ARBA00004141"/>
    </source>
</evidence>